<dbReference type="AlphaFoldDB" id="A0A3B0SVC1"/>
<reference evidence="1" key="1">
    <citation type="submission" date="2018-06" db="EMBL/GenBank/DDBJ databases">
        <authorList>
            <person name="Zhirakovskaya E."/>
        </authorList>
    </citation>
    <scope>NUCLEOTIDE SEQUENCE</scope>
</reference>
<evidence type="ECO:0000313" key="1">
    <source>
        <dbReference type="EMBL" id="VAW00444.1"/>
    </source>
</evidence>
<sequence>DEGGLGALAFALRADTIDLENAPTSGGAYNSYTVGADWWLTERIRLGVNGYIVDADLGETPSGLDAAFAGAVLAGLRDETVRGVAASRFGRSSTSECEQSRAKRWLYSKISKLCGVSRGRLLGGGEDRSITTAGAEAFIKDPAI</sequence>
<organism evidence="1">
    <name type="scientific">hydrothermal vent metagenome</name>
    <dbReference type="NCBI Taxonomy" id="652676"/>
    <lineage>
        <taxon>unclassified sequences</taxon>
        <taxon>metagenomes</taxon>
        <taxon>ecological metagenomes</taxon>
    </lineage>
</organism>
<protein>
    <submittedName>
        <fullName evidence="1">Uncharacterized protein</fullName>
    </submittedName>
</protein>
<gene>
    <name evidence="1" type="ORF">MNBD_ALPHA05-257</name>
</gene>
<feature type="non-terminal residue" evidence="1">
    <location>
        <position position="1"/>
    </location>
</feature>
<name>A0A3B0SVC1_9ZZZZ</name>
<dbReference type="EMBL" id="UOEH01000307">
    <property type="protein sequence ID" value="VAW00444.1"/>
    <property type="molecule type" value="Genomic_DNA"/>
</dbReference>
<dbReference type="Gene3D" id="2.40.160.10">
    <property type="entry name" value="Porin"/>
    <property type="match status" value="1"/>
</dbReference>
<proteinExistence type="predicted"/>
<dbReference type="InterPro" id="IPR023614">
    <property type="entry name" value="Porin_dom_sf"/>
</dbReference>
<accession>A0A3B0SVC1</accession>